<keyword evidence="7" id="KW-1185">Reference proteome</keyword>
<organism evidence="6 7">
    <name type="scientific">Aspergillus versicolor CBS 583.65</name>
    <dbReference type="NCBI Taxonomy" id="1036611"/>
    <lineage>
        <taxon>Eukaryota</taxon>
        <taxon>Fungi</taxon>
        <taxon>Dikarya</taxon>
        <taxon>Ascomycota</taxon>
        <taxon>Pezizomycotina</taxon>
        <taxon>Eurotiomycetes</taxon>
        <taxon>Eurotiomycetidae</taxon>
        <taxon>Eurotiales</taxon>
        <taxon>Aspergillaceae</taxon>
        <taxon>Aspergillus</taxon>
        <taxon>Aspergillus subgen. Nidulantes</taxon>
    </lineage>
</organism>
<dbReference type="EMBL" id="KV878137">
    <property type="protein sequence ID" value="OJJ07370.1"/>
    <property type="molecule type" value="Genomic_DNA"/>
</dbReference>
<dbReference type="CDD" id="cd12148">
    <property type="entry name" value="fungal_TF_MHR"/>
    <property type="match status" value="1"/>
</dbReference>
<protein>
    <recommendedName>
        <fullName evidence="5">Zn(2)-C6 fungal-type domain-containing protein</fullName>
    </recommendedName>
</protein>
<keyword evidence="1" id="KW-0805">Transcription regulation</keyword>
<evidence type="ECO:0000256" key="1">
    <source>
        <dbReference type="ARBA" id="ARBA00023015"/>
    </source>
</evidence>
<proteinExistence type="predicted"/>
<dbReference type="GO" id="GO:0000978">
    <property type="term" value="F:RNA polymerase II cis-regulatory region sequence-specific DNA binding"/>
    <property type="evidence" value="ECO:0007669"/>
    <property type="project" value="TreeGrafter"/>
</dbReference>
<dbReference type="GO" id="GO:0008270">
    <property type="term" value="F:zinc ion binding"/>
    <property type="evidence" value="ECO:0007669"/>
    <property type="project" value="InterPro"/>
</dbReference>
<accession>A0A1L9Q0T5</accession>
<dbReference type="SMART" id="SM00066">
    <property type="entry name" value="GAL4"/>
    <property type="match status" value="1"/>
</dbReference>
<reference evidence="7" key="1">
    <citation type="journal article" date="2017" name="Genome Biol.">
        <title>Comparative genomics reveals high biological diversity and specific adaptations in the industrially and medically important fungal genus Aspergillus.</title>
        <authorList>
            <person name="de Vries R.P."/>
            <person name="Riley R."/>
            <person name="Wiebenga A."/>
            <person name="Aguilar-Osorio G."/>
            <person name="Amillis S."/>
            <person name="Uchima C.A."/>
            <person name="Anderluh G."/>
            <person name="Asadollahi M."/>
            <person name="Askin M."/>
            <person name="Barry K."/>
            <person name="Battaglia E."/>
            <person name="Bayram O."/>
            <person name="Benocci T."/>
            <person name="Braus-Stromeyer S.A."/>
            <person name="Caldana C."/>
            <person name="Canovas D."/>
            <person name="Cerqueira G.C."/>
            <person name="Chen F."/>
            <person name="Chen W."/>
            <person name="Choi C."/>
            <person name="Clum A."/>
            <person name="Dos Santos R.A."/>
            <person name="Damasio A.R."/>
            <person name="Diallinas G."/>
            <person name="Emri T."/>
            <person name="Fekete E."/>
            <person name="Flipphi M."/>
            <person name="Freyberg S."/>
            <person name="Gallo A."/>
            <person name="Gournas C."/>
            <person name="Habgood R."/>
            <person name="Hainaut M."/>
            <person name="Harispe M.L."/>
            <person name="Henrissat B."/>
            <person name="Hilden K.S."/>
            <person name="Hope R."/>
            <person name="Hossain A."/>
            <person name="Karabika E."/>
            <person name="Karaffa L."/>
            <person name="Karanyi Z."/>
            <person name="Krasevec N."/>
            <person name="Kuo A."/>
            <person name="Kusch H."/>
            <person name="LaButti K."/>
            <person name="Lagendijk E.L."/>
            <person name="Lapidus A."/>
            <person name="Levasseur A."/>
            <person name="Lindquist E."/>
            <person name="Lipzen A."/>
            <person name="Logrieco A.F."/>
            <person name="MacCabe A."/>
            <person name="Maekelae M.R."/>
            <person name="Malavazi I."/>
            <person name="Melin P."/>
            <person name="Meyer V."/>
            <person name="Mielnichuk N."/>
            <person name="Miskei M."/>
            <person name="Molnar A.P."/>
            <person name="Mule G."/>
            <person name="Ngan C.Y."/>
            <person name="Orejas M."/>
            <person name="Orosz E."/>
            <person name="Ouedraogo J.P."/>
            <person name="Overkamp K.M."/>
            <person name="Park H.-S."/>
            <person name="Perrone G."/>
            <person name="Piumi F."/>
            <person name="Punt P.J."/>
            <person name="Ram A.F."/>
            <person name="Ramon A."/>
            <person name="Rauscher S."/>
            <person name="Record E."/>
            <person name="Riano-Pachon D.M."/>
            <person name="Robert V."/>
            <person name="Roehrig J."/>
            <person name="Ruller R."/>
            <person name="Salamov A."/>
            <person name="Salih N.S."/>
            <person name="Samson R.A."/>
            <person name="Sandor E."/>
            <person name="Sanguinetti M."/>
            <person name="Schuetze T."/>
            <person name="Sepcic K."/>
            <person name="Shelest E."/>
            <person name="Sherlock G."/>
            <person name="Sophianopoulou V."/>
            <person name="Squina F.M."/>
            <person name="Sun H."/>
            <person name="Susca A."/>
            <person name="Todd R.B."/>
            <person name="Tsang A."/>
            <person name="Unkles S.E."/>
            <person name="van de Wiele N."/>
            <person name="van Rossen-Uffink D."/>
            <person name="Oliveira J.V."/>
            <person name="Vesth T.C."/>
            <person name="Visser J."/>
            <person name="Yu J.-H."/>
            <person name="Zhou M."/>
            <person name="Andersen M.R."/>
            <person name="Archer D.B."/>
            <person name="Baker S.E."/>
            <person name="Benoit I."/>
            <person name="Brakhage A.A."/>
            <person name="Braus G.H."/>
            <person name="Fischer R."/>
            <person name="Frisvad J.C."/>
            <person name="Goldman G.H."/>
            <person name="Houbraken J."/>
            <person name="Oakley B."/>
            <person name="Pocsi I."/>
            <person name="Scazzocchio C."/>
            <person name="Seiboth B."/>
            <person name="vanKuyk P.A."/>
            <person name="Wortman J."/>
            <person name="Dyer P.S."/>
            <person name="Grigoriev I.V."/>
        </authorList>
    </citation>
    <scope>NUCLEOTIDE SEQUENCE [LARGE SCALE GENOMIC DNA]</scope>
    <source>
        <strain evidence="7">CBS 583.65</strain>
    </source>
</reference>
<dbReference type="Pfam" id="PF00172">
    <property type="entry name" value="Zn_clus"/>
    <property type="match status" value="1"/>
</dbReference>
<dbReference type="PANTHER" id="PTHR47424">
    <property type="entry name" value="REGULATORY PROTEIN GAL4"/>
    <property type="match status" value="1"/>
</dbReference>
<dbReference type="GeneID" id="63729132"/>
<dbReference type="PANTHER" id="PTHR47424:SF15">
    <property type="entry name" value="ZN(II)2CYS6 TRANSCRIPTION FACTOR (EUROFUNG)"/>
    <property type="match status" value="1"/>
</dbReference>
<dbReference type="OrthoDB" id="4356994at2759"/>
<dbReference type="GO" id="GO:0005634">
    <property type="term" value="C:nucleus"/>
    <property type="evidence" value="ECO:0007669"/>
    <property type="project" value="TreeGrafter"/>
</dbReference>
<dbReference type="PROSITE" id="PS00463">
    <property type="entry name" value="ZN2_CY6_FUNGAL_1"/>
    <property type="match status" value="1"/>
</dbReference>
<gene>
    <name evidence="6" type="ORF">ASPVEDRAFT_46712</name>
</gene>
<dbReference type="GO" id="GO:0000435">
    <property type="term" value="P:positive regulation of transcription from RNA polymerase II promoter by galactose"/>
    <property type="evidence" value="ECO:0007669"/>
    <property type="project" value="TreeGrafter"/>
</dbReference>
<keyword evidence="3" id="KW-0804">Transcription</keyword>
<dbReference type="InterPro" id="IPR051127">
    <property type="entry name" value="Fungal_SecMet_Regulators"/>
</dbReference>
<dbReference type="InterPro" id="IPR001138">
    <property type="entry name" value="Zn2Cys6_DnaBD"/>
</dbReference>
<dbReference type="VEuPathDB" id="FungiDB:ASPVEDRAFT_46712"/>
<keyword evidence="4" id="KW-0539">Nucleus</keyword>
<feature type="domain" description="Zn(2)-C6 fungal-type" evidence="5">
    <location>
        <begin position="24"/>
        <end position="53"/>
    </location>
</feature>
<dbReference type="PROSITE" id="PS50048">
    <property type="entry name" value="ZN2_CY6_FUNGAL_2"/>
    <property type="match status" value="1"/>
</dbReference>
<dbReference type="SUPFAM" id="SSF57701">
    <property type="entry name" value="Zn2/Cys6 DNA-binding domain"/>
    <property type="match status" value="1"/>
</dbReference>
<evidence type="ECO:0000313" key="7">
    <source>
        <dbReference type="Proteomes" id="UP000184073"/>
    </source>
</evidence>
<dbReference type="GO" id="GO:0000981">
    <property type="term" value="F:DNA-binding transcription factor activity, RNA polymerase II-specific"/>
    <property type="evidence" value="ECO:0007669"/>
    <property type="project" value="InterPro"/>
</dbReference>
<dbReference type="CDD" id="cd00067">
    <property type="entry name" value="GAL4"/>
    <property type="match status" value="1"/>
</dbReference>
<evidence type="ECO:0000259" key="5">
    <source>
        <dbReference type="PROSITE" id="PS50048"/>
    </source>
</evidence>
<evidence type="ECO:0000256" key="4">
    <source>
        <dbReference type="ARBA" id="ARBA00023242"/>
    </source>
</evidence>
<keyword evidence="2" id="KW-0238">DNA-binding</keyword>
<evidence type="ECO:0000313" key="6">
    <source>
        <dbReference type="EMBL" id="OJJ07370.1"/>
    </source>
</evidence>
<dbReference type="Gene3D" id="4.10.240.10">
    <property type="entry name" value="Zn(2)-C6 fungal-type DNA-binding domain"/>
    <property type="match status" value="1"/>
</dbReference>
<evidence type="ECO:0000256" key="3">
    <source>
        <dbReference type="ARBA" id="ARBA00023163"/>
    </source>
</evidence>
<dbReference type="Proteomes" id="UP000184073">
    <property type="component" value="Unassembled WGS sequence"/>
</dbReference>
<evidence type="ECO:0000256" key="2">
    <source>
        <dbReference type="ARBA" id="ARBA00023125"/>
    </source>
</evidence>
<dbReference type="STRING" id="1036611.A0A1L9Q0T5"/>
<dbReference type="AlphaFoldDB" id="A0A1L9Q0T5"/>
<sequence>MSAQSGESSREGSIVQPRRHIVKACEGCRQQKIKCNGESPCERCARLSLPCSVRTVARQRRKLTPTKTPQRKGGHESSELLQMALRPVRVTNEATGKSAIYGPTSTVALLHLLASHKHDYPLQIKNYGASVDTALPADGFNFNRLVVEPYNVPPTLGLSLTPPLCLTTIPNQVLQFFLNRYVGTAWAILPMQSPSQLGSLFSSAYTAFSHNSPPPPLYPLLLYQLAMGSLSTMQGDLADILAQESDLFISAGVHLPDALDLQLSIIMLQYCNEIGNFDKAYSMLGQIATKVFSGGFHLEPRSPEITTLLHILLRSESLVCIAVGRPPLLGPSIQISDDNEGADGKFFSGLFRIITTILCTQRNPTMDFDELWQSIWTTHNQLRSYWQEHEPILRFAHGDPRRPWDVDEALALNGNLYEYATLTNFKPILLYIGHKSSSREKEGGETSQLAISRRSPLSRITKNDENVATACEHIITSAKTIIANIAEVRQRGSVAKDLPMNSFFLETACTSLIAYGVWHDNPTAVWDSIELGVRCMEDLQYQKASAQRLQSVRTAIERSGLRQW</sequence>
<name>A0A1L9Q0T5_ASPVE</name>
<dbReference type="RefSeq" id="XP_040673132.1">
    <property type="nucleotide sequence ID" value="XM_040813621.1"/>
</dbReference>
<dbReference type="InterPro" id="IPR036864">
    <property type="entry name" value="Zn2-C6_fun-type_DNA-bd_sf"/>
</dbReference>